<reference evidence="1" key="1">
    <citation type="submission" date="2022-06" db="EMBL/GenBank/DDBJ databases">
        <title>Helicobacter colisuis sp. nov.</title>
        <authorList>
            <person name="Papic B."/>
            <person name="Gruntar I."/>
        </authorList>
    </citation>
    <scope>NUCLEOTIDE SEQUENCE</scope>
    <source>
        <strain evidence="1">11154-15</strain>
    </source>
</reference>
<sequence length="405" mass="47905">MKKHKFGILLAATKDSSFTLGVMIANIKDKMGSFVDVFYIVHDGFSPKDKEAMERLAQDSKVVFCEFTQQTFLDNFKKFNQNNLKIDFSCSRGFLGRWTHMVYACFEIFRYLEECENILYLDFDILLLKGLEHLLKLKESGITIAAERGKKQLKEVYPNYNGEFRDFRIYRSPIIFVNDSLINPAECYAFVYQKSIGVGLNDQGVLSLLIFEKSIKAKDLGKDYVGSVLWIANDDSYFIHSYGRENRFWNNQLCYQIWREWGEYYEVWLNQGGLPYLKGFVAKTTYGYERVRFSLAYKVGYAIVECYYQTSKIKYLKLPLKIAQVILKHKRKLREYRRICKISPHLRLPMFCQYEDYQNALKEKQSIPYKLGEAVLEFCKEWWKCNIIKLYRKIYLIKKQAAKKS</sequence>
<evidence type="ECO:0000313" key="2">
    <source>
        <dbReference type="Proteomes" id="UP001057522"/>
    </source>
</evidence>
<dbReference type="EMBL" id="JAMOKX010000003">
    <property type="protein sequence ID" value="MCL9819463.1"/>
    <property type="molecule type" value="Genomic_DNA"/>
</dbReference>
<proteinExistence type="predicted"/>
<dbReference type="Gene3D" id="3.90.550.10">
    <property type="entry name" value="Spore Coat Polysaccharide Biosynthesis Protein SpsA, Chain A"/>
    <property type="match status" value="1"/>
</dbReference>
<keyword evidence="1" id="KW-0808">Transferase</keyword>
<keyword evidence="2" id="KW-1185">Reference proteome</keyword>
<dbReference type="Pfam" id="PF01501">
    <property type="entry name" value="Glyco_transf_8"/>
    <property type="match status" value="1"/>
</dbReference>
<gene>
    <name evidence="1" type="ORF">NCR95_04670</name>
</gene>
<dbReference type="InterPro" id="IPR002495">
    <property type="entry name" value="Glyco_trans_8"/>
</dbReference>
<protein>
    <submittedName>
        <fullName evidence="1">Glycosyl transferase</fullName>
    </submittedName>
</protein>
<dbReference type="GO" id="GO:0016740">
    <property type="term" value="F:transferase activity"/>
    <property type="evidence" value="ECO:0007669"/>
    <property type="project" value="UniProtKB-KW"/>
</dbReference>
<comment type="caution">
    <text evidence="1">The sequence shown here is derived from an EMBL/GenBank/DDBJ whole genome shotgun (WGS) entry which is preliminary data.</text>
</comment>
<dbReference type="Proteomes" id="UP001057522">
    <property type="component" value="Unassembled WGS sequence"/>
</dbReference>
<accession>A0ABT0TVG7</accession>
<evidence type="ECO:0000313" key="1">
    <source>
        <dbReference type="EMBL" id="MCL9819463.1"/>
    </source>
</evidence>
<dbReference type="SUPFAM" id="SSF53448">
    <property type="entry name" value="Nucleotide-diphospho-sugar transferases"/>
    <property type="match status" value="1"/>
</dbReference>
<organism evidence="1 2">
    <name type="scientific">Helicobacter colisuis</name>
    <dbReference type="NCBI Taxonomy" id="2949739"/>
    <lineage>
        <taxon>Bacteria</taxon>
        <taxon>Pseudomonadati</taxon>
        <taxon>Campylobacterota</taxon>
        <taxon>Epsilonproteobacteria</taxon>
        <taxon>Campylobacterales</taxon>
        <taxon>Helicobacteraceae</taxon>
        <taxon>Helicobacter</taxon>
    </lineage>
</organism>
<name>A0ABT0TVG7_9HELI</name>
<dbReference type="InterPro" id="IPR029044">
    <property type="entry name" value="Nucleotide-diphossugar_trans"/>
</dbReference>
<dbReference type="RefSeq" id="WP_250604169.1">
    <property type="nucleotide sequence ID" value="NZ_JAMOKX010000003.1"/>
</dbReference>